<reference evidence="3" key="3">
    <citation type="submission" date="2021-01" db="EMBL/GenBank/DDBJ databases">
        <title>A chromosome-scale assembly of European eel, Anguilla anguilla.</title>
        <authorList>
            <person name="Henkel C."/>
            <person name="Jong-Raadsen S.A."/>
            <person name="Dufour S."/>
            <person name="Weltzien F.-A."/>
            <person name="Palstra A.P."/>
            <person name="Pelster B."/>
            <person name="Spaink H.P."/>
            <person name="Van Den Thillart G.E."/>
            <person name="Jansen H."/>
            <person name="Zahm M."/>
            <person name="Klopp C."/>
            <person name="Cedric C."/>
            <person name="Louis A."/>
            <person name="Berthelot C."/>
            <person name="Parey E."/>
            <person name="Roest Crollius H."/>
            <person name="Montfort J."/>
            <person name="Robinson-Rechavi M."/>
            <person name="Bucao C."/>
            <person name="Bouchez O."/>
            <person name="Gislard M."/>
            <person name="Lluch J."/>
            <person name="Milhes M."/>
            <person name="Lampietro C."/>
            <person name="Lopez Roques C."/>
            <person name="Donnadieu C."/>
            <person name="Braasch I."/>
            <person name="Desvignes T."/>
            <person name="Postlethwait J."/>
            <person name="Bobe J."/>
            <person name="Guiguen Y."/>
            <person name="Dirks R."/>
        </authorList>
    </citation>
    <scope>NUCLEOTIDE SEQUENCE</scope>
    <source>
        <strain evidence="3">Tag_6206</strain>
        <tissue evidence="3">Liver</tissue>
    </source>
</reference>
<evidence type="ECO:0000256" key="1">
    <source>
        <dbReference type="SAM" id="Phobius"/>
    </source>
</evidence>
<feature type="transmembrane region" description="Helical" evidence="1">
    <location>
        <begin position="15"/>
        <end position="34"/>
    </location>
</feature>
<keyword evidence="1" id="KW-1133">Transmembrane helix</keyword>
<evidence type="ECO:0008006" key="5">
    <source>
        <dbReference type="Google" id="ProtNLM"/>
    </source>
</evidence>
<organism evidence="2">
    <name type="scientific">Anguilla anguilla</name>
    <name type="common">European freshwater eel</name>
    <name type="synonym">Muraena anguilla</name>
    <dbReference type="NCBI Taxonomy" id="7936"/>
    <lineage>
        <taxon>Eukaryota</taxon>
        <taxon>Metazoa</taxon>
        <taxon>Chordata</taxon>
        <taxon>Craniata</taxon>
        <taxon>Vertebrata</taxon>
        <taxon>Euteleostomi</taxon>
        <taxon>Actinopterygii</taxon>
        <taxon>Neopterygii</taxon>
        <taxon>Teleostei</taxon>
        <taxon>Anguilliformes</taxon>
        <taxon>Anguillidae</taxon>
        <taxon>Anguilla</taxon>
    </lineage>
</organism>
<gene>
    <name evidence="3" type="ORF">ANANG_G00051440</name>
</gene>
<evidence type="ECO:0000313" key="2">
    <source>
        <dbReference type="EMBL" id="JAH98850.1"/>
    </source>
</evidence>
<dbReference type="PANTHER" id="PTHR40386:SF1">
    <property type="entry name" value="SMALL INTEGRAL MEMBRANE PROTEIN 26"/>
    <property type="match status" value="1"/>
</dbReference>
<dbReference type="PROSITE" id="PS51257">
    <property type="entry name" value="PROKAR_LIPOPROTEIN"/>
    <property type="match status" value="1"/>
</dbReference>
<dbReference type="AlphaFoldDB" id="A0A0E9XAK2"/>
<keyword evidence="1" id="KW-0472">Membrane</keyword>
<keyword evidence="1" id="KW-0812">Transmembrane</keyword>
<evidence type="ECO:0000313" key="4">
    <source>
        <dbReference type="Proteomes" id="UP001044222"/>
    </source>
</evidence>
<protein>
    <recommendedName>
        <fullName evidence="5">Small integral membrane protein 26</fullName>
    </recommendedName>
</protein>
<keyword evidence="4" id="KW-1185">Reference proteome</keyword>
<dbReference type="PANTHER" id="PTHR40386">
    <property type="entry name" value="SMALL INTEGRAL MEMBRANE PROTEIN 26"/>
    <property type="match status" value="1"/>
</dbReference>
<accession>A0A0E9XAK2</accession>
<dbReference type="EMBL" id="GBXM01009727">
    <property type="protein sequence ID" value="JAH98850.1"/>
    <property type="molecule type" value="Transcribed_RNA"/>
</dbReference>
<reference evidence="2" key="2">
    <citation type="journal article" date="2015" name="Fish Shellfish Immunol.">
        <title>Early steps in the European eel (Anguilla anguilla)-Vibrio vulnificus interaction in the gills: Role of the RtxA13 toxin.</title>
        <authorList>
            <person name="Callol A."/>
            <person name="Pajuelo D."/>
            <person name="Ebbesson L."/>
            <person name="Teles M."/>
            <person name="MacKenzie S."/>
            <person name="Amaro C."/>
        </authorList>
    </citation>
    <scope>NUCLEOTIDE SEQUENCE</scope>
</reference>
<dbReference type="InterPro" id="IPR038831">
    <property type="entry name" value="SMIM26"/>
</dbReference>
<evidence type="ECO:0000313" key="3">
    <source>
        <dbReference type="EMBL" id="KAG5855657.1"/>
    </source>
</evidence>
<dbReference type="EMBL" id="JAFIRN010000002">
    <property type="protein sequence ID" value="KAG5855657.1"/>
    <property type="molecule type" value="Genomic_DNA"/>
</dbReference>
<proteinExistence type="predicted"/>
<sequence length="108" mass="12548">MILKNLEKWNVRASMAYAIGVWTVIGSCGYYRFFRKEKEDKPQNTEDEELLVDKFSTEEQEGKPKGFQSQTTVVYKENFVPYSTRLFNYLKTLNGGPESTVESDKSEK</sequence>
<name>A0A0E9XAK2_ANGAN</name>
<reference evidence="2" key="1">
    <citation type="submission" date="2014-11" db="EMBL/GenBank/DDBJ databases">
        <authorList>
            <person name="Amaro Gonzalez C."/>
        </authorList>
    </citation>
    <scope>NUCLEOTIDE SEQUENCE</scope>
</reference>
<dbReference type="Proteomes" id="UP001044222">
    <property type="component" value="Unassembled WGS sequence"/>
</dbReference>